<accession>A0ABX8RAB6</accession>
<proteinExistence type="predicted"/>
<dbReference type="Pfam" id="PF14341">
    <property type="entry name" value="PilX_N"/>
    <property type="match status" value="1"/>
</dbReference>
<evidence type="ECO:0000256" key="1">
    <source>
        <dbReference type="SAM" id="Phobius"/>
    </source>
</evidence>
<name>A0ABX8RAB6_9CLOT</name>
<reference evidence="3" key="1">
    <citation type="submission" date="2021-07" db="EMBL/GenBank/DDBJ databases">
        <title>Complete genome sequence of Crassaminicella sp. 143-21, isolated from a deep-sea hydrothermal vent.</title>
        <authorList>
            <person name="Li X."/>
        </authorList>
    </citation>
    <scope>NUCLEOTIDE SEQUENCE</scope>
    <source>
        <strain evidence="3">143-21</strain>
    </source>
</reference>
<keyword evidence="1" id="KW-0472">Membrane</keyword>
<feature type="domain" description="Type 4 fimbrial biogenesis protein PilX N-terminal" evidence="2">
    <location>
        <begin position="10"/>
        <end position="60"/>
    </location>
</feature>
<dbReference type="EMBL" id="CP078093">
    <property type="protein sequence ID" value="QXM06000.1"/>
    <property type="molecule type" value="Genomic_DNA"/>
</dbReference>
<keyword evidence="4" id="KW-1185">Reference proteome</keyword>
<feature type="transmembrane region" description="Helical" evidence="1">
    <location>
        <begin position="12"/>
        <end position="34"/>
    </location>
</feature>
<evidence type="ECO:0000259" key="2">
    <source>
        <dbReference type="Pfam" id="PF14341"/>
    </source>
</evidence>
<protein>
    <submittedName>
        <fullName evidence="3">Pilus assembly PilX N-terminal domain-containing protein</fullName>
    </submittedName>
</protein>
<evidence type="ECO:0000313" key="3">
    <source>
        <dbReference type="EMBL" id="QXM06000.1"/>
    </source>
</evidence>
<dbReference type="Proteomes" id="UP000886818">
    <property type="component" value="Chromosome"/>
</dbReference>
<evidence type="ECO:0000313" key="4">
    <source>
        <dbReference type="Proteomes" id="UP000886818"/>
    </source>
</evidence>
<organism evidence="3 4">
    <name type="scientific">Crassaminicella indica</name>
    <dbReference type="NCBI Taxonomy" id="2855394"/>
    <lineage>
        <taxon>Bacteria</taxon>
        <taxon>Bacillati</taxon>
        <taxon>Bacillota</taxon>
        <taxon>Clostridia</taxon>
        <taxon>Eubacteriales</taxon>
        <taxon>Clostridiaceae</taxon>
        <taxon>Crassaminicella</taxon>
    </lineage>
</organism>
<sequence length="767" mass="87122">MIKKIFTTKRGSALILVLIVLTILSILGISILTLSMSNYKIKITDQNVKTAFYLAESGLEEAYAKVGKVIEAGINEGNKKVKVELEKFIENEKQKEKDESNSYDSPYIKDDGSIDEKYLEKNLENEINQWFKDQYIDYINKNLKDCLKDYTVVDTAIDKSKPKIKIIGKPILFKKTIKIVGDQPTTVYNKYQITLHSTFTHKKISQKIKCTFTIDVPSYHAPYYIKKIMAQANDNILWKKAITTEKNLYLEGNSIKIKGDIYAFGGEEKEHEKDKKGIIVKNNNTIIEGNVATNQYIYPSADNASLTIKNGDIYCNTLFIPSNAKNCTVIVNNGSVNTKDDIELNGKAGKIEIYGSYYGFSDGRNDPGHHKSSSIVINNTDIGNNSWLKITGTQVDDHDKDARGLIGNNYSENKPGVVIAGTVYISDVKDSSGKDYQTGESVSVKGNYIAYSKHLKYNSKRDERFNPDNIIIKYFSPLFLADEYKIISENGVENGDKYDVFDKSKYFEYYNKDFGGLNLGEDNGISIKNVIHSTGAYIDNGHVHSSIIQIENIHSLLKSKAEDYKYYINKMADPKMVRRAGDKREFTALNTRTRINDIFEFKAEGLNINGKQFDNISKIDLDTNELVFINNNKNKSISIIGKNAKISKGDYKVTLKDTNLNGIIITKGDVYITGEINYRGTIIAQGNIYIQDYQPKTITSDRSYILKKIYEISQMDNDIADQLKNEFNNECSFLYELEIGIPNEDDEDKVNSFLKYENIIDLHWEKE</sequence>
<gene>
    <name evidence="3" type="ORF">KVH43_11665</name>
</gene>
<dbReference type="RefSeq" id="WP_218282697.1">
    <property type="nucleotide sequence ID" value="NZ_CP078093.1"/>
</dbReference>
<keyword evidence="1" id="KW-0812">Transmembrane</keyword>
<dbReference type="InterPro" id="IPR025746">
    <property type="entry name" value="PilX_N_dom"/>
</dbReference>
<keyword evidence="1" id="KW-1133">Transmembrane helix</keyword>